<dbReference type="InterPro" id="IPR014756">
    <property type="entry name" value="Ig_E-set"/>
</dbReference>
<dbReference type="PANTHER" id="PTHR10343">
    <property type="entry name" value="5'-AMP-ACTIVATED PROTEIN KINASE , BETA SUBUNIT"/>
    <property type="match status" value="1"/>
</dbReference>
<dbReference type="Proteomes" id="UP000813824">
    <property type="component" value="Unassembled WGS sequence"/>
</dbReference>
<gene>
    <name evidence="3" type="ORF">BXZ70DRAFT_414420</name>
</gene>
<dbReference type="AlphaFoldDB" id="A0A8K0UXL4"/>
<dbReference type="OrthoDB" id="5873279at2759"/>
<name>A0A8K0UXL4_9AGAR</name>
<dbReference type="PANTHER" id="PTHR10343:SF84">
    <property type="entry name" value="5'-AMP-ACTIVATED PROTEIN KINASE SUBUNIT BETA-1"/>
    <property type="match status" value="1"/>
</dbReference>
<comment type="similarity">
    <text evidence="1">Belongs to the 5'-AMP-activated protein kinase beta subunit family.</text>
</comment>
<reference evidence="3" key="1">
    <citation type="journal article" date="2021" name="New Phytol.">
        <title>Evolutionary innovations through gain and loss of genes in the ectomycorrhizal Boletales.</title>
        <authorList>
            <person name="Wu G."/>
            <person name="Miyauchi S."/>
            <person name="Morin E."/>
            <person name="Kuo A."/>
            <person name="Drula E."/>
            <person name="Varga T."/>
            <person name="Kohler A."/>
            <person name="Feng B."/>
            <person name="Cao Y."/>
            <person name="Lipzen A."/>
            <person name="Daum C."/>
            <person name="Hundley H."/>
            <person name="Pangilinan J."/>
            <person name="Johnson J."/>
            <person name="Barry K."/>
            <person name="LaButti K."/>
            <person name="Ng V."/>
            <person name="Ahrendt S."/>
            <person name="Min B."/>
            <person name="Choi I.G."/>
            <person name="Park H."/>
            <person name="Plett J.M."/>
            <person name="Magnuson J."/>
            <person name="Spatafora J.W."/>
            <person name="Nagy L.G."/>
            <person name="Henrissat B."/>
            <person name="Grigoriev I.V."/>
            <person name="Yang Z.L."/>
            <person name="Xu J."/>
            <person name="Martin F.M."/>
        </authorList>
    </citation>
    <scope>NUCLEOTIDE SEQUENCE</scope>
    <source>
        <strain evidence="3">KKN 215</strain>
    </source>
</reference>
<dbReference type="GO" id="GO:0007165">
    <property type="term" value="P:signal transduction"/>
    <property type="evidence" value="ECO:0007669"/>
    <property type="project" value="TreeGrafter"/>
</dbReference>
<dbReference type="InterPro" id="IPR050827">
    <property type="entry name" value="CRP1_MDG1_kinase"/>
</dbReference>
<dbReference type="GO" id="GO:0019901">
    <property type="term" value="F:protein kinase binding"/>
    <property type="evidence" value="ECO:0007669"/>
    <property type="project" value="TreeGrafter"/>
</dbReference>
<evidence type="ECO:0000259" key="2">
    <source>
        <dbReference type="Pfam" id="PF16561"/>
    </source>
</evidence>
<dbReference type="Gene3D" id="2.60.40.10">
    <property type="entry name" value="Immunoglobulins"/>
    <property type="match status" value="1"/>
</dbReference>
<dbReference type="GO" id="GO:0005634">
    <property type="term" value="C:nucleus"/>
    <property type="evidence" value="ECO:0007669"/>
    <property type="project" value="TreeGrafter"/>
</dbReference>
<dbReference type="GO" id="GO:0005737">
    <property type="term" value="C:cytoplasm"/>
    <property type="evidence" value="ECO:0007669"/>
    <property type="project" value="TreeGrafter"/>
</dbReference>
<dbReference type="SUPFAM" id="SSF81296">
    <property type="entry name" value="E set domains"/>
    <property type="match status" value="1"/>
</dbReference>
<feature type="domain" description="AMP-activated protein kinase glycogen-binding" evidence="2">
    <location>
        <begin position="9"/>
        <end position="87"/>
    </location>
</feature>
<dbReference type="Pfam" id="PF16561">
    <property type="entry name" value="AMPK1_CBM"/>
    <property type="match status" value="1"/>
</dbReference>
<protein>
    <recommendedName>
        <fullName evidence="2">AMP-activated protein kinase glycogen-binding domain-containing protein</fullName>
    </recommendedName>
</protein>
<evidence type="ECO:0000313" key="3">
    <source>
        <dbReference type="EMBL" id="KAH8106077.1"/>
    </source>
</evidence>
<sequence length="238" mass="24752">MSSSDLHEATFKWPHTEPSEVIVTGSFDSWSRTIHLSRTPTGFAGVVKIPWGQKVTYKYIVDGRWTTTDTQPTELDPIGNINNTYNAPARPIQPKADAPPAVLAAPAVTAASAEPAAIVPTPVEPVPIEPAPVEPVPVQLDIETVGKANGVIASAKEAATAMVEAIAPGTTETPAETPIEETKTEPPIIESTTAAAKGASTTVTETTSSYVTAAVASVAAAVQAVSGAVAKVRLMWYT</sequence>
<dbReference type="InterPro" id="IPR013783">
    <property type="entry name" value="Ig-like_fold"/>
</dbReference>
<dbReference type="GO" id="GO:0031588">
    <property type="term" value="C:nucleotide-activated protein kinase complex"/>
    <property type="evidence" value="ECO:0007669"/>
    <property type="project" value="TreeGrafter"/>
</dbReference>
<comment type="caution">
    <text evidence="3">The sequence shown here is derived from an EMBL/GenBank/DDBJ whole genome shotgun (WGS) entry which is preliminary data.</text>
</comment>
<keyword evidence="4" id="KW-1185">Reference proteome</keyword>
<evidence type="ECO:0000256" key="1">
    <source>
        <dbReference type="ARBA" id="ARBA00010926"/>
    </source>
</evidence>
<dbReference type="CDD" id="cd02859">
    <property type="entry name" value="E_set_AMPKbeta_like_N"/>
    <property type="match status" value="1"/>
</dbReference>
<dbReference type="EMBL" id="JAEVFJ010000003">
    <property type="protein sequence ID" value="KAH8106077.1"/>
    <property type="molecule type" value="Genomic_DNA"/>
</dbReference>
<organism evidence="3 4">
    <name type="scientific">Cristinia sonorae</name>
    <dbReference type="NCBI Taxonomy" id="1940300"/>
    <lineage>
        <taxon>Eukaryota</taxon>
        <taxon>Fungi</taxon>
        <taxon>Dikarya</taxon>
        <taxon>Basidiomycota</taxon>
        <taxon>Agaricomycotina</taxon>
        <taxon>Agaricomycetes</taxon>
        <taxon>Agaricomycetidae</taxon>
        <taxon>Agaricales</taxon>
        <taxon>Pleurotineae</taxon>
        <taxon>Stephanosporaceae</taxon>
        <taxon>Cristinia</taxon>
    </lineage>
</organism>
<evidence type="ECO:0000313" key="4">
    <source>
        <dbReference type="Proteomes" id="UP000813824"/>
    </source>
</evidence>
<accession>A0A8K0UXL4</accession>
<dbReference type="InterPro" id="IPR032640">
    <property type="entry name" value="AMPK1_CBM"/>
</dbReference>
<proteinExistence type="inferred from homology"/>